<feature type="chain" id="PRO_5042508015" evidence="5">
    <location>
        <begin position="21"/>
        <end position="1103"/>
    </location>
</feature>
<dbReference type="GO" id="GO:0009279">
    <property type="term" value="C:cell outer membrane"/>
    <property type="evidence" value="ECO:0007669"/>
    <property type="project" value="UniProtKB-SubCell"/>
</dbReference>
<dbReference type="Gene3D" id="2.170.130.10">
    <property type="entry name" value="TonB-dependent receptor, plug domain"/>
    <property type="match status" value="1"/>
</dbReference>
<evidence type="ECO:0000259" key="6">
    <source>
        <dbReference type="Pfam" id="PF07715"/>
    </source>
</evidence>
<evidence type="ECO:0000256" key="1">
    <source>
        <dbReference type="ARBA" id="ARBA00004442"/>
    </source>
</evidence>
<dbReference type="InterPro" id="IPR036942">
    <property type="entry name" value="Beta-barrel_TonB_sf"/>
</dbReference>
<dbReference type="AlphaFoldDB" id="A0AAJ5X1A2"/>
<proteinExistence type="predicted"/>
<comment type="subcellular location">
    <subcellularLocation>
        <location evidence="1">Cell outer membrane</location>
    </subcellularLocation>
</comment>
<organism evidence="7 8">
    <name type="scientific">Candidatus Pseudobacter hemicellulosilyticus</name>
    <dbReference type="NCBI Taxonomy" id="3121375"/>
    <lineage>
        <taxon>Bacteria</taxon>
        <taxon>Pseudomonadati</taxon>
        <taxon>Bacteroidota</taxon>
        <taxon>Chitinophagia</taxon>
        <taxon>Chitinophagales</taxon>
        <taxon>Chitinophagaceae</taxon>
        <taxon>Pseudobacter</taxon>
    </lineage>
</organism>
<protein>
    <submittedName>
        <fullName evidence="7">SusC/RagA family TonB-linked outer membrane protein</fullName>
    </submittedName>
</protein>
<dbReference type="InterPro" id="IPR023996">
    <property type="entry name" value="TonB-dep_OMP_SusC/RagA"/>
</dbReference>
<dbReference type="InterPro" id="IPR012910">
    <property type="entry name" value="Plug_dom"/>
</dbReference>
<dbReference type="Proteomes" id="UP001220610">
    <property type="component" value="Chromosome"/>
</dbReference>
<feature type="region of interest" description="Disordered" evidence="4">
    <location>
        <begin position="576"/>
        <end position="596"/>
    </location>
</feature>
<accession>A0AAJ5X1A2</accession>
<keyword evidence="5" id="KW-0732">Signal</keyword>
<evidence type="ECO:0000256" key="4">
    <source>
        <dbReference type="SAM" id="MobiDB-lite"/>
    </source>
</evidence>
<reference evidence="7" key="1">
    <citation type="submission" date="2023-03" db="EMBL/GenBank/DDBJ databases">
        <title>Andean soil-derived lignocellulolytic bacterial consortium as a source of novel taxa and putative plastic-active enzymes.</title>
        <authorList>
            <person name="Diaz-Garcia L."/>
            <person name="Chuvochina M."/>
            <person name="Feuerriegel G."/>
            <person name="Bunk B."/>
            <person name="Sproer C."/>
            <person name="Streit W.R."/>
            <person name="Rodriguez L.M."/>
            <person name="Overmann J."/>
            <person name="Jimenez D.J."/>
        </authorList>
    </citation>
    <scope>NUCLEOTIDE SEQUENCE</scope>
    <source>
        <strain evidence="7">MAG 7</strain>
    </source>
</reference>
<keyword evidence="2" id="KW-0472">Membrane</keyword>
<feature type="domain" description="TonB-dependent receptor plug" evidence="6">
    <location>
        <begin position="223"/>
        <end position="345"/>
    </location>
</feature>
<feature type="signal peptide" evidence="5">
    <location>
        <begin position="1"/>
        <end position="20"/>
    </location>
</feature>
<dbReference type="Pfam" id="PF07715">
    <property type="entry name" value="Plug"/>
    <property type="match status" value="1"/>
</dbReference>
<keyword evidence="3" id="KW-0998">Cell outer membrane</keyword>
<evidence type="ECO:0000256" key="2">
    <source>
        <dbReference type="ARBA" id="ARBA00023136"/>
    </source>
</evidence>
<dbReference type="EMBL" id="CP119311">
    <property type="protein sequence ID" value="WEK38265.1"/>
    <property type="molecule type" value="Genomic_DNA"/>
</dbReference>
<evidence type="ECO:0000256" key="3">
    <source>
        <dbReference type="ARBA" id="ARBA00023237"/>
    </source>
</evidence>
<dbReference type="NCBIfam" id="TIGR04056">
    <property type="entry name" value="OMP_RagA_SusC"/>
    <property type="match status" value="1"/>
</dbReference>
<dbReference type="SUPFAM" id="SSF56935">
    <property type="entry name" value="Porins"/>
    <property type="match status" value="1"/>
</dbReference>
<dbReference type="InterPro" id="IPR037066">
    <property type="entry name" value="Plug_dom_sf"/>
</dbReference>
<evidence type="ECO:0000313" key="7">
    <source>
        <dbReference type="EMBL" id="WEK38265.1"/>
    </source>
</evidence>
<dbReference type="Gene3D" id="2.40.170.20">
    <property type="entry name" value="TonB-dependent receptor, beta-barrel domain"/>
    <property type="match status" value="1"/>
</dbReference>
<dbReference type="NCBIfam" id="TIGR04057">
    <property type="entry name" value="SusC_RagA_signa"/>
    <property type="match status" value="1"/>
</dbReference>
<gene>
    <name evidence="7" type="ORF">P0Y53_12225</name>
</gene>
<sequence>MFKNLLLILIAVLCTCISNGQTGSKEDSLIVFKELPVTVRQALHELKEQRQITIFAINFGNLQNRKLRFETKKVTVRRVLDAVEKVTGRYYLLSGEAYIFGNSKPPAESQQETAIYQERIELKVVDEHNIPIEGVTAQEQGTTGSYYSDFFGKILLPARPGIRMIQLTHTNYHVRLIPVGGMHNETVTMQRRIKLLSQHVITGYGKEKRRTYTGNSFSVSGRELESDNIIDALKGKVPGLDIISTSGINGANFSILLRGRQFIGEQPGARSLPSGQPLITLNLVPLNYNISTLSRISSMAGNAESDPNYGMGCLNDINPDDVESVEVLKDADATAIYGSRGANGVIHITTRQGLAQKITLNARISHGSSHATVIPRLLDTRQYVSLRKEALTNAGFSVDSRYAPDLVLWDTNRYTNFPQLILGNSAASTKGYVSAYGGTGQLSFYSSAGLREEKSILPGSFNNRQFTLHGNVNYQPTDKFNMQLSFLLGRSTYSLPTAELRSLIYQAPNTPALAEGGALVFSENELGFLNPLAVLRNTYQIKTSSLTTNLQLEYRLSRKIKLRANLGMNNMQSDEYASHPMAANPPGPDNTGSSTTADNKFTTYILEPQISFKDTCTRCALRFTGTVGGTLIEQTNTGSLNQRSGYNNDAFLRLPEMAGDSKLTDYGSLYRYVGLFGRMGLTYKDKLFANATARVDGSSRFGADEQLTTYGAFSGAWMLFSSSPGDSNSSLFSYGKLRGSIGTSGNDQTNNYSYLDMWQAVKGNSYAGTATLKPVRLSNPSLGWQKSLKTELAYEMKCLENLFLSVAWYSNRSSRQLMAVKLPAQTGFSEIRAFNYPAVIRNSGWEIELSNSLKAGDSFRWFSRILVTIPKNKLVAFPDLENSLYARSLRIGQPLSVVLGMQRAGLSADSGFYQVVDVNKDQLYNDDDRQVIGHLDPSIYGSWYNELRFGQFECSLLIEGRCQKAPNPLQEQYAFSPPGMLNPLLTTNQPWQVLERWTTPGQDAPLPRWSASSGNSEKQSNRLLISSTDMLVNASYLRLRTAGISYTLTPKAAEKLHIRSGKIFCEGSNLITLTPFKGGDPTLLFTQAMPSLRTIRAGVEISL</sequence>
<evidence type="ECO:0000256" key="5">
    <source>
        <dbReference type="SAM" id="SignalP"/>
    </source>
</evidence>
<name>A0AAJ5X1A2_9BACT</name>
<evidence type="ECO:0000313" key="8">
    <source>
        <dbReference type="Proteomes" id="UP001220610"/>
    </source>
</evidence>
<dbReference type="InterPro" id="IPR023997">
    <property type="entry name" value="TonB-dep_OMP_SusC/RagA_CS"/>
</dbReference>